<organism evidence="1 2">
    <name type="scientific">Haemonchus contortus</name>
    <name type="common">Barber pole worm</name>
    <dbReference type="NCBI Taxonomy" id="6289"/>
    <lineage>
        <taxon>Eukaryota</taxon>
        <taxon>Metazoa</taxon>
        <taxon>Ecdysozoa</taxon>
        <taxon>Nematoda</taxon>
        <taxon>Chromadorea</taxon>
        <taxon>Rhabditida</taxon>
        <taxon>Rhabditina</taxon>
        <taxon>Rhabditomorpha</taxon>
        <taxon>Strongyloidea</taxon>
        <taxon>Trichostrongylidae</taxon>
        <taxon>Haemonchus</taxon>
    </lineage>
</organism>
<proteinExistence type="predicted"/>
<dbReference type="WBParaSite" id="HCON_00145490-00001">
    <property type="protein sequence ID" value="HCON_00145490-00001"/>
    <property type="gene ID" value="HCON_00145490"/>
</dbReference>
<dbReference type="Proteomes" id="UP000025227">
    <property type="component" value="Unplaced"/>
</dbReference>
<keyword evidence="1" id="KW-1185">Reference proteome</keyword>
<evidence type="ECO:0000313" key="2">
    <source>
        <dbReference type="WBParaSite" id="HCON_00145490-00001"/>
    </source>
</evidence>
<dbReference type="OrthoDB" id="5901067at2759"/>
<dbReference type="AlphaFoldDB" id="A0A7I4YWE7"/>
<protein>
    <submittedName>
        <fullName evidence="2">Nucleotidyltransferase family protein</fullName>
    </submittedName>
</protein>
<reference evidence="2" key="1">
    <citation type="submission" date="2020-12" db="UniProtKB">
        <authorList>
            <consortium name="WormBaseParasite"/>
        </authorList>
    </citation>
    <scope>IDENTIFICATION</scope>
    <source>
        <strain evidence="2">MHco3</strain>
    </source>
</reference>
<accession>A0A7I4YWE7</accession>
<name>A0A7I4YWE7_HAECO</name>
<sequence length="71" mass="7825">MLRHVEKCEEVSYVLSTGGLLAAGLLDSDADFELGRPGWVNDSDPRDFTGKISGLYVCRLAVKFNVIYVCN</sequence>
<evidence type="ECO:0000313" key="1">
    <source>
        <dbReference type="Proteomes" id="UP000025227"/>
    </source>
</evidence>